<feature type="domain" description="Pyridoxamine 5'-phosphate oxidase N-terminal" evidence="1">
    <location>
        <begin position="35"/>
        <end position="156"/>
    </location>
</feature>
<protein>
    <submittedName>
        <fullName evidence="2">Pyridoxamine 5'-phosphate oxidase family protein</fullName>
    </submittedName>
</protein>
<dbReference type="PANTHER" id="PTHR42815">
    <property type="entry name" value="FAD-BINDING, PUTATIVE (AFU_ORTHOLOGUE AFUA_6G07600)-RELATED"/>
    <property type="match status" value="1"/>
</dbReference>
<dbReference type="InterPro" id="IPR012349">
    <property type="entry name" value="Split_barrel_FMN-bd"/>
</dbReference>
<gene>
    <name evidence="2" type="ORF">ACFQDO_04475</name>
</gene>
<dbReference type="SUPFAM" id="SSF50475">
    <property type="entry name" value="FMN-binding split barrel"/>
    <property type="match status" value="1"/>
</dbReference>
<dbReference type="RefSeq" id="WP_378226970.1">
    <property type="nucleotide sequence ID" value="NZ_BAABFP010000005.1"/>
</dbReference>
<keyword evidence="3" id="KW-1185">Reference proteome</keyword>
<dbReference type="Gene3D" id="2.30.110.10">
    <property type="entry name" value="Electron Transport, Fmn-binding Protein, Chain A"/>
    <property type="match status" value="1"/>
</dbReference>
<organism evidence="2 3">
    <name type="scientific">Angustibacter luteus</name>
    <dbReference type="NCBI Taxonomy" id="658456"/>
    <lineage>
        <taxon>Bacteria</taxon>
        <taxon>Bacillati</taxon>
        <taxon>Actinomycetota</taxon>
        <taxon>Actinomycetes</taxon>
        <taxon>Kineosporiales</taxon>
        <taxon>Kineosporiaceae</taxon>
    </lineage>
</organism>
<proteinExistence type="predicted"/>
<evidence type="ECO:0000313" key="3">
    <source>
        <dbReference type="Proteomes" id="UP001596189"/>
    </source>
</evidence>
<dbReference type="NCBIfam" id="TIGR04025">
    <property type="entry name" value="PPOX_FMN_DR2398"/>
    <property type="match status" value="1"/>
</dbReference>
<name>A0ABW1JB62_9ACTN</name>
<sequence length="211" mass="23400">MDTTPVTEISSLEQLRALVGEPMARAAAKDRPALEDVHRRWLAAAPMCFLATAAADGTCDVSPKGDPAGDLALVLDERTLAIAERPGNRRVDGYQNVLSNPHVGLIFVIPGRDDTLRVNGRARLVSDAPWFDDMVVKGHRPLLALVVDVEQVFFHCAKAFLRSRLWDPSTWQPEAMESRARIAAEVERSDQSLAELEEYYGPSYAERLYRG</sequence>
<dbReference type="EMBL" id="JBHSRD010000002">
    <property type="protein sequence ID" value="MFC6006379.1"/>
    <property type="molecule type" value="Genomic_DNA"/>
</dbReference>
<comment type="caution">
    <text evidence="2">The sequence shown here is derived from an EMBL/GenBank/DDBJ whole genome shotgun (WGS) entry which is preliminary data.</text>
</comment>
<reference evidence="3" key="1">
    <citation type="journal article" date="2019" name="Int. J. Syst. Evol. Microbiol.">
        <title>The Global Catalogue of Microorganisms (GCM) 10K type strain sequencing project: providing services to taxonomists for standard genome sequencing and annotation.</title>
        <authorList>
            <consortium name="The Broad Institute Genomics Platform"/>
            <consortium name="The Broad Institute Genome Sequencing Center for Infectious Disease"/>
            <person name="Wu L."/>
            <person name="Ma J."/>
        </authorList>
    </citation>
    <scope>NUCLEOTIDE SEQUENCE [LARGE SCALE GENOMIC DNA]</scope>
    <source>
        <strain evidence="3">KACC 14249</strain>
    </source>
</reference>
<dbReference type="Proteomes" id="UP001596189">
    <property type="component" value="Unassembled WGS sequence"/>
</dbReference>
<evidence type="ECO:0000313" key="2">
    <source>
        <dbReference type="EMBL" id="MFC6006379.1"/>
    </source>
</evidence>
<dbReference type="InterPro" id="IPR011576">
    <property type="entry name" value="Pyridox_Oxase_N"/>
</dbReference>
<accession>A0ABW1JB62</accession>
<evidence type="ECO:0000259" key="1">
    <source>
        <dbReference type="Pfam" id="PF01243"/>
    </source>
</evidence>
<dbReference type="InterPro" id="IPR024029">
    <property type="entry name" value="Pyridox_Oxase_FMN-dep"/>
</dbReference>
<dbReference type="PANTHER" id="PTHR42815:SF2">
    <property type="entry name" value="FAD-BINDING, PUTATIVE (AFU_ORTHOLOGUE AFUA_6G07600)-RELATED"/>
    <property type="match status" value="1"/>
</dbReference>
<dbReference type="Pfam" id="PF01243">
    <property type="entry name" value="PNPOx_N"/>
    <property type="match status" value="1"/>
</dbReference>